<keyword evidence="3" id="KW-0274">FAD</keyword>
<dbReference type="AlphaFoldDB" id="A0AAD2GCL2"/>
<dbReference type="PRINTS" id="PR00411">
    <property type="entry name" value="PNDRDTASEI"/>
</dbReference>
<dbReference type="InterPro" id="IPR023753">
    <property type="entry name" value="FAD/NAD-binding_dom"/>
</dbReference>
<dbReference type="GO" id="GO:0005737">
    <property type="term" value="C:cytoplasm"/>
    <property type="evidence" value="ECO:0007669"/>
    <property type="project" value="TreeGrafter"/>
</dbReference>
<evidence type="ECO:0000313" key="6">
    <source>
        <dbReference type="EMBL" id="CAJ1967320.1"/>
    </source>
</evidence>
<reference evidence="6" key="1">
    <citation type="submission" date="2023-08" db="EMBL/GenBank/DDBJ databases">
        <authorList>
            <person name="Audoor S."/>
            <person name="Bilcke G."/>
        </authorList>
    </citation>
    <scope>NUCLEOTIDE SEQUENCE</scope>
</reference>
<dbReference type="InterPro" id="IPR036188">
    <property type="entry name" value="FAD/NAD-bd_sf"/>
</dbReference>
<dbReference type="GO" id="GO:0050660">
    <property type="term" value="F:flavin adenine dinucleotide binding"/>
    <property type="evidence" value="ECO:0007669"/>
    <property type="project" value="TreeGrafter"/>
</dbReference>
<comment type="caution">
    <text evidence="6">The sequence shown here is derived from an EMBL/GenBank/DDBJ whole genome shotgun (WGS) entry which is preliminary data.</text>
</comment>
<dbReference type="EMBL" id="CAKOGP040002325">
    <property type="protein sequence ID" value="CAJ1967320.1"/>
    <property type="molecule type" value="Genomic_DNA"/>
</dbReference>
<evidence type="ECO:0000256" key="2">
    <source>
        <dbReference type="ARBA" id="ARBA00022630"/>
    </source>
</evidence>
<proteinExistence type="inferred from homology"/>
<protein>
    <recommendedName>
        <fullName evidence="5">FAD/NAD(P)-binding domain-containing protein</fullName>
    </recommendedName>
</protein>
<sequence>MKVVVIGGGIAGLSTCKHLRKLDKNVEIILVEPKEYLEVHWCGVRSLFDGEMAQKSTFSINKWAISKSVVHVQDWVTQLTDTEVLISDGQYIEFTLCVICTGSVTPFAGFSKGPPNPNGRGQGRLRHRLGQMQHWGRRLLDCGSVAIIGGGLIGVEMAGDLAFYSKKQGRPLQIALIHNEEFLIPEFTPSAGDMVLEKLTEMGVEVILDEEAIEQEDGNVRLSKSGDYLQVNEVIWATGIRPCNHFMNRAHLTADGWIKVDEYFQVEGAEGRLFAMGDCCDLLPNTGNQAMEASYILAKNLKRTLDAIERREEQHVVLKKAQVSTEIYVATIGKTDGVAMTPMLATQFGLPWAKNSTMFLWKVKKQLGLQKANKLGG</sequence>
<dbReference type="GO" id="GO:0004174">
    <property type="term" value="F:electron-transferring-flavoprotein dehydrogenase activity"/>
    <property type="evidence" value="ECO:0007669"/>
    <property type="project" value="TreeGrafter"/>
</dbReference>
<dbReference type="Gene3D" id="3.50.50.100">
    <property type="match status" value="1"/>
</dbReference>
<dbReference type="Proteomes" id="UP001295423">
    <property type="component" value="Unassembled WGS sequence"/>
</dbReference>
<feature type="domain" description="FAD/NAD(P)-binding" evidence="5">
    <location>
        <begin position="1"/>
        <end position="291"/>
    </location>
</feature>
<dbReference type="PANTHER" id="PTHR43735">
    <property type="entry name" value="APOPTOSIS-INDUCING FACTOR 1"/>
    <property type="match status" value="1"/>
</dbReference>
<keyword evidence="4" id="KW-0560">Oxidoreductase</keyword>
<evidence type="ECO:0000259" key="5">
    <source>
        <dbReference type="Pfam" id="PF07992"/>
    </source>
</evidence>
<dbReference type="PRINTS" id="PR00368">
    <property type="entry name" value="FADPNR"/>
</dbReference>
<keyword evidence="2" id="KW-0285">Flavoprotein</keyword>
<gene>
    <name evidence="6" type="ORF">CYCCA115_LOCUS22716</name>
</gene>
<keyword evidence="7" id="KW-1185">Reference proteome</keyword>
<evidence type="ECO:0000256" key="1">
    <source>
        <dbReference type="ARBA" id="ARBA00006442"/>
    </source>
</evidence>
<comment type="similarity">
    <text evidence="1">Belongs to the FAD-dependent oxidoreductase family.</text>
</comment>
<dbReference type="PANTHER" id="PTHR43735:SF3">
    <property type="entry name" value="FERROPTOSIS SUPPRESSOR PROTEIN 1"/>
    <property type="match status" value="1"/>
</dbReference>
<name>A0AAD2GCL2_9STRA</name>
<accession>A0AAD2GCL2</accession>
<dbReference type="Pfam" id="PF07992">
    <property type="entry name" value="Pyr_redox_2"/>
    <property type="match status" value="1"/>
</dbReference>
<organism evidence="6 7">
    <name type="scientific">Cylindrotheca closterium</name>
    <dbReference type="NCBI Taxonomy" id="2856"/>
    <lineage>
        <taxon>Eukaryota</taxon>
        <taxon>Sar</taxon>
        <taxon>Stramenopiles</taxon>
        <taxon>Ochrophyta</taxon>
        <taxon>Bacillariophyta</taxon>
        <taxon>Bacillariophyceae</taxon>
        <taxon>Bacillariophycidae</taxon>
        <taxon>Bacillariales</taxon>
        <taxon>Bacillariaceae</taxon>
        <taxon>Cylindrotheca</taxon>
    </lineage>
</organism>
<evidence type="ECO:0000256" key="4">
    <source>
        <dbReference type="ARBA" id="ARBA00023002"/>
    </source>
</evidence>
<evidence type="ECO:0000256" key="3">
    <source>
        <dbReference type="ARBA" id="ARBA00022827"/>
    </source>
</evidence>
<dbReference type="SUPFAM" id="SSF51905">
    <property type="entry name" value="FAD/NAD(P)-binding domain"/>
    <property type="match status" value="1"/>
</dbReference>
<evidence type="ECO:0000313" key="7">
    <source>
        <dbReference type="Proteomes" id="UP001295423"/>
    </source>
</evidence>